<dbReference type="Proteomes" id="UP000250998">
    <property type="component" value="Segment"/>
</dbReference>
<accession>A0A2Z4PZT9</accession>
<keyword evidence="3" id="KW-1185">Reference proteome</keyword>
<dbReference type="EMBL" id="MH358458">
    <property type="protein sequence ID" value="AWY03386.1"/>
    <property type="molecule type" value="Genomic_DNA"/>
</dbReference>
<name>A0A2Z4PZT9_9CAUD</name>
<proteinExistence type="predicted"/>
<feature type="compositionally biased region" description="Acidic residues" evidence="1">
    <location>
        <begin position="118"/>
        <end position="131"/>
    </location>
</feature>
<evidence type="ECO:0000313" key="2">
    <source>
        <dbReference type="EMBL" id="AWY03386.1"/>
    </source>
</evidence>
<sequence length="166" mass="17868">MQIVLNQSEVEAAIEAYVNEQVNLAGDISILVNSDGTASVGINEEVGHDDDTPPVVEKKTRRPRKNPQEAKHRPVDSTPEPEVGEQVVTESVKEGAPLELKVDAPTSVGGQNESSTPEPEEEVAEEEEATTEPDAHEEAVQEEVKVEEPAEKPAAKPSLFAGLKRS</sequence>
<evidence type="ECO:0000256" key="1">
    <source>
        <dbReference type="SAM" id="MobiDB-lite"/>
    </source>
</evidence>
<feature type="compositionally biased region" description="Basic and acidic residues" evidence="1">
    <location>
        <begin position="66"/>
        <end position="75"/>
    </location>
</feature>
<feature type="compositionally biased region" description="Basic and acidic residues" evidence="1">
    <location>
        <begin position="133"/>
        <end position="154"/>
    </location>
</feature>
<feature type="region of interest" description="Disordered" evidence="1">
    <location>
        <begin position="40"/>
        <end position="166"/>
    </location>
</feature>
<organism evidence="2 3">
    <name type="scientific">Escherichia phage phi G17</name>
    <dbReference type="NCBI Taxonomy" id="2234086"/>
    <lineage>
        <taxon>Viruses</taxon>
        <taxon>Duplodnaviria</taxon>
        <taxon>Heunggongvirae</taxon>
        <taxon>Uroviricota</taxon>
        <taxon>Caudoviricetes</taxon>
        <taxon>Schitoviridae</taxon>
        <taxon>Enquatrovirinae</taxon>
        <taxon>Gamaleyavirus</taxon>
        <taxon>Gamaleyavirus G17</taxon>
    </lineage>
</organism>
<reference evidence="2 3" key="1">
    <citation type="submission" date="2018-05" db="EMBL/GenBank/DDBJ databases">
        <title>Complete genome sequence of phage G17, A novel E. coli O157 phage isolated from cattle in the North-West Province.</title>
        <authorList>
            <person name="Akindolire M.A."/>
            <person name="Ateba C.N."/>
        </authorList>
    </citation>
    <scope>NUCLEOTIDE SEQUENCE [LARGE SCALE GENOMIC DNA]</scope>
</reference>
<protein>
    <submittedName>
        <fullName evidence="2">Uncharacterized protein</fullName>
    </submittedName>
</protein>
<evidence type="ECO:0000313" key="3">
    <source>
        <dbReference type="Proteomes" id="UP000250998"/>
    </source>
</evidence>
<dbReference type="RefSeq" id="YP_010659615.1">
    <property type="nucleotide sequence ID" value="NC_070870.1"/>
</dbReference>
<dbReference type="GeneID" id="77935599"/>
<dbReference type="KEGG" id="vg:77935599"/>